<keyword evidence="4" id="KW-0998">Cell outer membrane</keyword>
<dbReference type="SMART" id="SM00257">
    <property type="entry name" value="LysM"/>
    <property type="match status" value="1"/>
</dbReference>
<dbReference type="Pfam" id="PF09134">
    <property type="entry name" value="Invasin_D3"/>
    <property type="match status" value="5"/>
</dbReference>
<organism evidence="7 8">
    <name type="scientific">Salmonella bongori N268-08</name>
    <dbReference type="NCBI Taxonomy" id="1197719"/>
    <lineage>
        <taxon>Bacteria</taxon>
        <taxon>Pseudomonadati</taxon>
        <taxon>Pseudomonadota</taxon>
        <taxon>Gammaproteobacteria</taxon>
        <taxon>Enterobacterales</taxon>
        <taxon>Enterobacteriaceae</taxon>
        <taxon>Salmonella</taxon>
    </lineage>
</organism>
<proteinExistence type="inferred from homology"/>
<comment type="subcellular location">
    <subcellularLocation>
        <location evidence="1">Cell outer membrane</location>
    </subcellularLocation>
</comment>
<dbReference type="PANTHER" id="PTHR39576:SF2">
    <property type="entry name" value="ATTACHING AND EFFACING PROTEIN HOMOLOG-RELATED"/>
    <property type="match status" value="1"/>
</dbReference>
<evidence type="ECO:0000256" key="2">
    <source>
        <dbReference type="ARBA" id="ARBA00010116"/>
    </source>
</evidence>
<dbReference type="PROSITE" id="PS51127">
    <property type="entry name" value="BIG1"/>
    <property type="match status" value="1"/>
</dbReference>
<keyword evidence="7" id="KW-0614">Plasmid</keyword>
<dbReference type="PROSITE" id="PS51782">
    <property type="entry name" value="LYSM"/>
    <property type="match status" value="1"/>
</dbReference>
<evidence type="ECO:0000259" key="6">
    <source>
        <dbReference type="PROSITE" id="PS51782"/>
    </source>
</evidence>
<protein>
    <submittedName>
        <fullName evidence="7">Putative invasin</fullName>
    </submittedName>
</protein>
<gene>
    <name evidence="7" type="ORF">A464_plas0128</name>
</gene>
<dbReference type="Proteomes" id="UP000015042">
    <property type="component" value="Plasmid RM1"/>
</dbReference>
<dbReference type="eggNOG" id="COG1388">
    <property type="taxonomic scope" value="Bacteria"/>
</dbReference>
<feature type="domain" description="LysM" evidence="6">
    <location>
        <begin position="27"/>
        <end position="75"/>
    </location>
</feature>
<name>S5NP10_SALBN</name>
<dbReference type="InterPro" id="IPR015217">
    <property type="entry name" value="Invasin_dom_3"/>
</dbReference>
<evidence type="ECO:0000256" key="1">
    <source>
        <dbReference type="ARBA" id="ARBA00004442"/>
    </source>
</evidence>
<dbReference type="InterPro" id="IPR018392">
    <property type="entry name" value="LysM"/>
</dbReference>
<dbReference type="GO" id="GO:0007155">
    <property type="term" value="P:cell adhesion"/>
    <property type="evidence" value="ECO:0007669"/>
    <property type="project" value="InterPro"/>
</dbReference>
<evidence type="ECO:0000313" key="7">
    <source>
        <dbReference type="EMBL" id="AGR61952.1"/>
    </source>
</evidence>
<dbReference type="FunFam" id="2.40.160.160:FF:000001">
    <property type="entry name" value="Intimin-like inverse autotransporter SinH"/>
    <property type="match status" value="1"/>
</dbReference>
<comment type="similarity">
    <text evidence="2">Belongs to the intimin/invasin family.</text>
</comment>
<accession>S5NP10</accession>
<dbReference type="AlphaFoldDB" id="S5NP10"/>
<dbReference type="SUPFAM" id="SSF49373">
    <property type="entry name" value="Invasin/intimin cell-adhesion fragments"/>
    <property type="match status" value="5"/>
</dbReference>
<dbReference type="InterPro" id="IPR003344">
    <property type="entry name" value="Big_1_dom"/>
</dbReference>
<dbReference type="InterPro" id="IPR036779">
    <property type="entry name" value="LysM_dom_sf"/>
</dbReference>
<dbReference type="CDD" id="cd00118">
    <property type="entry name" value="LysM"/>
    <property type="match status" value="1"/>
</dbReference>
<sequence length="1214" mass="131197">MDVVDAAGSIASPVESAKGHLAEMSTQVYTLKPGENTDVIAKRHGITSSELKALNRFRFFAHGFEHLHAGDELEIPVTPFKLNDKTLLGKEAVAISEDERKWSTTASKLGAFSHSKDKEHHAVMMAKGIAENKVSQVIHEWTRKLGNVQFQLDIDDKFSLKNSQFDLLHPYYETREDLLFSQDSIHRTSERTQMNVGFGWRHFTDYSMFGSNLFLDYDLSRDHTRAGVGSEYWLNYLKLGVNAYIGLTGWKNSPDVEDYDERPANGWDLRVDGWLPEYPQLGSKFVYEQYYGREVGLFGRNQRQKNPHAFTVGMNWTPFPLLTLSAEQRQGKSGENDTRLGVNVRWQFGVPLSQQLNDDTVRHLRSVTGSRYDFIERNNDIVLEYRKQEVITLSLPEQVRGQPGQLVRIAAGIKSKYVVKDVIWDESALSARGGKLTGQGAEWLLMMPEWTEGASGIQISAVAHDVKGNESKRAVVNIVVDKPEVIVSPKLSILSTNPSTLSADGVSTSRLTLELKDMAGQPVTGKTVTTAALTGAGAPGSRVSDWVEQNNGIYTATFTAGTYSGPAGISPLVDGNPVISAPVNVMLSPSISPDKTTFRADPLALDADGVSTSRLTLELKDMAGQPVTGKTVTTAALTGAGAPGSRVSDWVEQNNGIYTATFTAGTYSGPAGISPLVDGNPVISAPVNVMLSPSISPDKTTFRADPLALDADGVSTSRLTLELKDMAGQPVTGKTVTTAALTGAGAPGSRVSDWVEQNNGIYTATFTAGTYSGPAGISPLVDGNPVISAPVNVMLSPSISPDKTTFRADPLALDADGVSTSRLTLELKDMAGQPVTGKTVTTAALTGAGAPGSRVSDWVEQNNGIYTATFTAGTYSGPAGISPLVDGNPVISAPVNVMLSPSISPDKTTFRADPLALDADGVSTSRLTLELKDMAGQPVTGKTVTTAALTGAGAPGSRVSDWVEQNNGIYTATFTAGTTVGEARVSTNISGVQYSPEITIALIHRPMGTFKLTLGGLSSSVLLKNEVEELTWLGSGMKGFYFDVAFTPEGLNAGTKYTLSSDVSWLKINSAGRATFGDKPIGSMQFTIIATPSKIDDRHKTVKIKFKLKRWFYAEKGTTGVVGDYEQYCQDTFSLKPAGFGDLLSNHQYPDRVQEDDIYVKWGDISKYGYPVEHRYLTNSYQGMNAWRAVNLSNGQYLNVNANMHEYFICMEKY</sequence>
<dbReference type="KEGG" id="sbz:A464_plas0128"/>
<dbReference type="InterPro" id="IPR038177">
    <property type="entry name" value="IAT_beta_sf"/>
</dbReference>
<dbReference type="Gene3D" id="3.10.350.10">
    <property type="entry name" value="LysM domain"/>
    <property type="match status" value="1"/>
</dbReference>
<dbReference type="InterPro" id="IPR013783">
    <property type="entry name" value="Ig-like_fold"/>
</dbReference>
<feature type="domain" description="Big-1" evidence="5">
    <location>
        <begin position="907"/>
        <end position="1003"/>
    </location>
</feature>
<reference evidence="7 8" key="1">
    <citation type="submission" date="2013-07" db="EMBL/GenBank/DDBJ databases">
        <title>Genome sequence of Salmonella bongori N268-08 - a rare clinical isolate.</title>
        <authorList>
            <person name="Marti R."/>
            <person name="Hagens S."/>
            <person name="Loessner M.J."/>
            <person name="Klumpp J."/>
        </authorList>
    </citation>
    <scope>NUCLEOTIDE SEQUENCE [LARGE SCALE GENOMIC DNA]</scope>
    <source>
        <strain evidence="7 8">N268-08</strain>
        <plasmid evidence="8">Plasmid RM1</plasmid>
    </source>
</reference>
<dbReference type="PANTHER" id="PTHR39576">
    <property type="entry name" value="ATTACHING AND EFFACING PROTEIN HOMOLOG-RELATED-RELATED"/>
    <property type="match status" value="1"/>
</dbReference>
<dbReference type="PATRIC" id="fig|1197719.3.peg.4748"/>
<dbReference type="GO" id="GO:0009279">
    <property type="term" value="C:cell outer membrane"/>
    <property type="evidence" value="ECO:0007669"/>
    <property type="project" value="UniProtKB-SubCell"/>
</dbReference>
<dbReference type="EMBL" id="CP006609">
    <property type="protein sequence ID" value="AGR61952.1"/>
    <property type="molecule type" value="Genomic_DNA"/>
</dbReference>
<evidence type="ECO:0000256" key="3">
    <source>
        <dbReference type="ARBA" id="ARBA00023136"/>
    </source>
</evidence>
<evidence type="ECO:0000259" key="5">
    <source>
        <dbReference type="PROSITE" id="PS51127"/>
    </source>
</evidence>
<keyword evidence="3" id="KW-0472">Membrane</keyword>
<dbReference type="InterPro" id="IPR008964">
    <property type="entry name" value="Invasin/intimin_cell_adhesion"/>
</dbReference>
<dbReference type="InterPro" id="IPR051715">
    <property type="entry name" value="Intimin-Invasin_domain"/>
</dbReference>
<evidence type="ECO:0000313" key="8">
    <source>
        <dbReference type="Proteomes" id="UP000015042"/>
    </source>
</evidence>
<dbReference type="InterPro" id="IPR024519">
    <property type="entry name" value="IAT_beta"/>
</dbReference>
<geneLocation type="plasmid" evidence="7 8">
    <name>RM1</name>
</geneLocation>
<dbReference type="InterPro" id="IPR003535">
    <property type="entry name" value="Intimin/invasin_bac"/>
</dbReference>
<dbReference type="HOGENOM" id="CLU_000210_1_0_6"/>
<dbReference type="Gene3D" id="2.60.40.10">
    <property type="entry name" value="Immunoglobulins"/>
    <property type="match status" value="5"/>
</dbReference>
<dbReference type="Gene3D" id="2.40.160.160">
    <property type="entry name" value="Inverse autotransporter, beta-domain"/>
    <property type="match status" value="1"/>
</dbReference>
<evidence type="ECO:0000256" key="4">
    <source>
        <dbReference type="ARBA" id="ARBA00023237"/>
    </source>
</evidence>
<dbReference type="PRINTS" id="PR01369">
    <property type="entry name" value="INTIMIN"/>
</dbReference>
<dbReference type="Pfam" id="PF11924">
    <property type="entry name" value="IAT_beta"/>
    <property type="match status" value="1"/>
</dbReference>